<sequence length="46" mass="5509">MAEFSNKQMDWKVRRRHFVDHGHEREAITGSYCPDWDESNCPSSMH</sequence>
<proteinExistence type="predicted"/>
<comment type="caution">
    <text evidence="1">The sequence shown here is derived from an EMBL/GenBank/DDBJ whole genome shotgun (WGS) entry which is preliminary data.</text>
</comment>
<gene>
    <name evidence="1" type="ORF">RISK_006338</name>
</gene>
<keyword evidence="2" id="KW-1185">Reference proteome</keyword>
<organism evidence="1 2">
    <name type="scientific">Rhodopirellula islandica</name>
    <dbReference type="NCBI Taxonomy" id="595434"/>
    <lineage>
        <taxon>Bacteria</taxon>
        <taxon>Pseudomonadati</taxon>
        <taxon>Planctomycetota</taxon>
        <taxon>Planctomycetia</taxon>
        <taxon>Pirellulales</taxon>
        <taxon>Pirellulaceae</taxon>
        <taxon>Rhodopirellula</taxon>
    </lineage>
</organism>
<protein>
    <submittedName>
        <fullName evidence="1">Uncharacterized protein</fullName>
    </submittedName>
</protein>
<accession>A0A0J1B4E6</accession>
<dbReference type="Proteomes" id="UP000036367">
    <property type="component" value="Unassembled WGS sequence"/>
</dbReference>
<name>A0A0J1B4E6_RHOIS</name>
<reference evidence="1" key="1">
    <citation type="submission" date="2015-05" db="EMBL/GenBank/DDBJ databases">
        <title>Permanent draft genome of Rhodopirellula islandicus K833.</title>
        <authorList>
            <person name="Kizina J."/>
            <person name="Richter M."/>
            <person name="Glockner F.O."/>
            <person name="Harder J."/>
        </authorList>
    </citation>
    <scope>NUCLEOTIDE SEQUENCE [LARGE SCALE GENOMIC DNA]</scope>
    <source>
        <strain evidence="1">K833</strain>
    </source>
</reference>
<dbReference type="AlphaFoldDB" id="A0A0J1B4E6"/>
<evidence type="ECO:0000313" key="1">
    <source>
        <dbReference type="EMBL" id="KLU01622.1"/>
    </source>
</evidence>
<dbReference type="EMBL" id="LECT01000052">
    <property type="protein sequence ID" value="KLU01622.1"/>
    <property type="molecule type" value="Genomic_DNA"/>
</dbReference>
<dbReference type="STRING" id="595434.RISK_006338"/>
<evidence type="ECO:0000313" key="2">
    <source>
        <dbReference type="Proteomes" id="UP000036367"/>
    </source>
</evidence>